<feature type="transmembrane region" description="Helical" evidence="1">
    <location>
        <begin position="7"/>
        <end position="24"/>
    </location>
</feature>
<accession>A0A1G7EXE2</accession>
<evidence type="ECO:0000256" key="1">
    <source>
        <dbReference type="SAM" id="Phobius"/>
    </source>
</evidence>
<dbReference type="EMBL" id="FNAU01000028">
    <property type="protein sequence ID" value="SDE68373.1"/>
    <property type="molecule type" value="Genomic_DNA"/>
</dbReference>
<keyword evidence="1" id="KW-0472">Membrane</keyword>
<proteinExistence type="predicted"/>
<keyword evidence="1" id="KW-1133">Transmembrane helix</keyword>
<keyword evidence="1" id="KW-0812">Transmembrane</keyword>
<protein>
    <submittedName>
        <fullName evidence="2">Uncharacterized protein</fullName>
    </submittedName>
</protein>
<organism evidence="2 3">
    <name type="scientific">Actinobaculum suis</name>
    <dbReference type="NCBI Taxonomy" id="1657"/>
    <lineage>
        <taxon>Bacteria</taxon>
        <taxon>Bacillati</taxon>
        <taxon>Actinomycetota</taxon>
        <taxon>Actinomycetes</taxon>
        <taxon>Actinomycetales</taxon>
        <taxon>Actinomycetaceae</taxon>
        <taxon>Actinobaculum</taxon>
    </lineage>
</organism>
<feature type="transmembrane region" description="Helical" evidence="1">
    <location>
        <begin position="30"/>
        <end position="49"/>
    </location>
</feature>
<gene>
    <name evidence="2" type="ORF">SAMN05421878_1283</name>
</gene>
<evidence type="ECO:0000313" key="2">
    <source>
        <dbReference type="EMBL" id="SDE68373.1"/>
    </source>
</evidence>
<reference evidence="3" key="1">
    <citation type="submission" date="2016-10" db="EMBL/GenBank/DDBJ databases">
        <authorList>
            <person name="Varghese N."/>
        </authorList>
    </citation>
    <scope>NUCLEOTIDE SEQUENCE [LARGE SCALE GENOMIC DNA]</scope>
    <source>
        <strain evidence="3">DSM 20639</strain>
    </source>
</reference>
<dbReference type="AlphaFoldDB" id="A0A1G7EXE2"/>
<dbReference type="Proteomes" id="UP000182744">
    <property type="component" value="Unassembled WGS sequence"/>
</dbReference>
<sequence length="57" mass="6875">MNWLRLVRDVVLIFFVLLMLSTKISQSWDYWWAALVGTVFLMLPDFIGLRRKEDSRK</sequence>
<name>A0A1G7EXE2_9ACTO</name>
<evidence type="ECO:0000313" key="3">
    <source>
        <dbReference type="Proteomes" id="UP000182744"/>
    </source>
</evidence>
<keyword evidence="3" id="KW-1185">Reference proteome</keyword>